<feature type="transmembrane region" description="Helical" evidence="8">
    <location>
        <begin position="138"/>
        <end position="158"/>
    </location>
</feature>
<dbReference type="PROSITE" id="PS50850">
    <property type="entry name" value="MFS"/>
    <property type="match status" value="1"/>
</dbReference>
<organism evidence="10 11">
    <name type="scientific">[Torrubiella] hemipterigena</name>
    <dbReference type="NCBI Taxonomy" id="1531966"/>
    <lineage>
        <taxon>Eukaryota</taxon>
        <taxon>Fungi</taxon>
        <taxon>Dikarya</taxon>
        <taxon>Ascomycota</taxon>
        <taxon>Pezizomycotina</taxon>
        <taxon>Sordariomycetes</taxon>
        <taxon>Hypocreomycetidae</taxon>
        <taxon>Hypocreales</taxon>
        <taxon>Clavicipitaceae</taxon>
        <taxon>Clavicipitaceae incertae sedis</taxon>
        <taxon>'Torrubiella' clade</taxon>
    </lineage>
</organism>
<evidence type="ECO:0000256" key="8">
    <source>
        <dbReference type="SAM" id="Phobius"/>
    </source>
</evidence>
<feature type="coiled-coil region" evidence="6">
    <location>
        <begin position="505"/>
        <end position="532"/>
    </location>
</feature>
<dbReference type="STRING" id="1531966.A0A0A1TB30"/>
<feature type="transmembrane region" description="Helical" evidence="8">
    <location>
        <begin position="305"/>
        <end position="331"/>
    </location>
</feature>
<keyword evidence="3 8" id="KW-1133">Transmembrane helix</keyword>
<dbReference type="CDD" id="cd17323">
    <property type="entry name" value="MFS_Tpo1_MDR_like"/>
    <property type="match status" value="1"/>
</dbReference>
<evidence type="ECO:0000256" key="5">
    <source>
        <dbReference type="ARBA" id="ARBA00023180"/>
    </source>
</evidence>
<dbReference type="EMBL" id="CDHN01000004">
    <property type="protein sequence ID" value="CEJ91989.1"/>
    <property type="molecule type" value="Genomic_DNA"/>
</dbReference>
<feature type="transmembrane region" description="Helical" evidence="8">
    <location>
        <begin position="193"/>
        <end position="215"/>
    </location>
</feature>
<dbReference type="GO" id="GO:0005886">
    <property type="term" value="C:plasma membrane"/>
    <property type="evidence" value="ECO:0007669"/>
    <property type="project" value="TreeGrafter"/>
</dbReference>
<evidence type="ECO:0000256" key="2">
    <source>
        <dbReference type="ARBA" id="ARBA00022692"/>
    </source>
</evidence>
<feature type="transmembrane region" description="Helical" evidence="8">
    <location>
        <begin position="383"/>
        <end position="405"/>
    </location>
</feature>
<dbReference type="InterPro" id="IPR036259">
    <property type="entry name" value="MFS_trans_sf"/>
</dbReference>
<evidence type="ECO:0000259" key="9">
    <source>
        <dbReference type="PROSITE" id="PS50850"/>
    </source>
</evidence>
<feature type="compositionally biased region" description="Polar residues" evidence="7">
    <location>
        <begin position="32"/>
        <end position="43"/>
    </location>
</feature>
<feature type="transmembrane region" description="Helical" evidence="8">
    <location>
        <begin position="343"/>
        <end position="363"/>
    </location>
</feature>
<dbReference type="GO" id="GO:0022857">
    <property type="term" value="F:transmembrane transporter activity"/>
    <property type="evidence" value="ECO:0007669"/>
    <property type="project" value="InterPro"/>
</dbReference>
<feature type="transmembrane region" description="Helical" evidence="8">
    <location>
        <begin position="479"/>
        <end position="499"/>
    </location>
</feature>
<feature type="compositionally biased region" description="Low complexity" evidence="7">
    <location>
        <begin position="17"/>
        <end position="26"/>
    </location>
</feature>
<feature type="domain" description="Major facilitator superfamily (MFS) profile" evidence="9">
    <location>
        <begin position="73"/>
        <end position="570"/>
    </location>
</feature>
<evidence type="ECO:0000256" key="1">
    <source>
        <dbReference type="ARBA" id="ARBA00004141"/>
    </source>
</evidence>
<keyword evidence="2 8" id="KW-0812">Transmembrane</keyword>
<accession>A0A0A1TB30</accession>
<evidence type="ECO:0000313" key="11">
    <source>
        <dbReference type="Proteomes" id="UP000039046"/>
    </source>
</evidence>
<feature type="region of interest" description="Disordered" evidence="7">
    <location>
        <begin position="1"/>
        <end position="43"/>
    </location>
</feature>
<dbReference type="PANTHER" id="PTHR23502:SF12">
    <property type="entry name" value="MULTIDRUG TRANSPORTER, PUTATIVE (AFU_ORTHOLOGUE AFUA_1G06440)-RELATED"/>
    <property type="match status" value="1"/>
</dbReference>
<dbReference type="OrthoDB" id="3365399at2759"/>
<keyword evidence="4 8" id="KW-0472">Membrane</keyword>
<dbReference type="Gene3D" id="1.20.1250.20">
    <property type="entry name" value="MFS general substrate transporter like domains"/>
    <property type="match status" value="1"/>
</dbReference>
<protein>
    <recommendedName>
        <fullName evidence="9">Major facilitator superfamily (MFS) profile domain-containing protein</fullName>
    </recommendedName>
</protein>
<dbReference type="PANTHER" id="PTHR23502">
    <property type="entry name" value="MAJOR FACILITATOR SUPERFAMILY"/>
    <property type="match status" value="1"/>
</dbReference>
<evidence type="ECO:0000256" key="4">
    <source>
        <dbReference type="ARBA" id="ARBA00023136"/>
    </source>
</evidence>
<feature type="transmembrane region" description="Helical" evidence="8">
    <location>
        <begin position="164"/>
        <end position="181"/>
    </location>
</feature>
<dbReference type="InterPro" id="IPR020846">
    <property type="entry name" value="MFS_dom"/>
</dbReference>
<feature type="transmembrane region" description="Helical" evidence="8">
    <location>
        <begin position="107"/>
        <end position="126"/>
    </location>
</feature>
<feature type="transmembrane region" description="Helical" evidence="8">
    <location>
        <begin position="444"/>
        <end position="467"/>
    </location>
</feature>
<dbReference type="AlphaFoldDB" id="A0A0A1TB30"/>
<sequence>MHLFPRRSSPQSTLVGSPTSTTSTSPLREKTSSTLTPKPSQMNLARPPEFEVIFSPMDRENPKEWPFWYRIWSILTVSFAAWVVVLYSTSYSASIPGMMEEFESTKSVTSLGMTTYLLGLAVGSFFAAPLSELFGRRLVYLVCLIMWALCIIPCALATSFSVIFTFRFIGALFGAALISNGPGTVVDLSKPEYLAMGMSLFSIGPFNGPVLGPLVGGFVFEQHGWRWTNWVVLILAAVSFAMIFSVQETYAPEILKRRAAKMRKESGDSRWWCQYDKTIEQRASQWKNIRTNLARPVVLFFTEPIVWFINLWNALIYGILYLCFVAYPLVFSVERQWSPGMSGMAYMGIGVGIMIAIAAEPLIRRFIQSQPRDPLTGRPYPEAAAIVMALGSILTPLGQMGFAWTCLPTNIHWIVPISFGIPFGMGNTLSFIYSSNYLAGSYGIYAASALASNAIIRSIFGATLPVAGAQLYKTMSPQWAGTLCGMLAIAMMPIPFVFWRYGAKIRGRSKVIRQLREDAARLEQRMNEERVKAAEFSSSEGQLTISSSLSSRYPSKPPSIGPLRLPSETV</sequence>
<keyword evidence="5" id="KW-0325">Glycoprotein</keyword>
<comment type="subcellular location">
    <subcellularLocation>
        <location evidence="1">Membrane</location>
        <topology evidence="1">Multi-pass membrane protein</topology>
    </subcellularLocation>
</comment>
<evidence type="ECO:0000313" key="10">
    <source>
        <dbReference type="EMBL" id="CEJ91989.1"/>
    </source>
</evidence>
<evidence type="ECO:0000256" key="7">
    <source>
        <dbReference type="SAM" id="MobiDB-lite"/>
    </source>
</evidence>
<name>A0A0A1TB30_9HYPO</name>
<dbReference type="SUPFAM" id="SSF103473">
    <property type="entry name" value="MFS general substrate transporter"/>
    <property type="match status" value="1"/>
</dbReference>
<feature type="transmembrane region" description="Helical" evidence="8">
    <location>
        <begin position="67"/>
        <end position="87"/>
    </location>
</feature>
<gene>
    <name evidence="10" type="ORF">VHEMI07670</name>
</gene>
<feature type="transmembrane region" description="Helical" evidence="8">
    <location>
        <begin position="411"/>
        <end position="432"/>
    </location>
</feature>
<evidence type="ECO:0000256" key="3">
    <source>
        <dbReference type="ARBA" id="ARBA00022989"/>
    </source>
</evidence>
<dbReference type="Proteomes" id="UP000039046">
    <property type="component" value="Unassembled WGS sequence"/>
</dbReference>
<proteinExistence type="predicted"/>
<feature type="transmembrane region" description="Helical" evidence="8">
    <location>
        <begin position="227"/>
        <end position="246"/>
    </location>
</feature>
<dbReference type="HOGENOM" id="CLU_008455_11_6_1"/>
<feature type="region of interest" description="Disordered" evidence="7">
    <location>
        <begin position="533"/>
        <end position="570"/>
    </location>
</feature>
<dbReference type="InterPro" id="IPR011701">
    <property type="entry name" value="MFS"/>
</dbReference>
<reference evidence="10 11" key="1">
    <citation type="journal article" date="2015" name="Genome Announc.">
        <title>Draft Genome Sequence and Gene Annotation of the Entomopathogenic Fungus Verticillium hemipterigenum.</title>
        <authorList>
            <person name="Horn F."/>
            <person name="Habel A."/>
            <person name="Scharf D.H."/>
            <person name="Dworschak J."/>
            <person name="Brakhage A.A."/>
            <person name="Guthke R."/>
            <person name="Hertweck C."/>
            <person name="Linde J."/>
        </authorList>
    </citation>
    <scope>NUCLEOTIDE SEQUENCE [LARGE SCALE GENOMIC DNA]</scope>
</reference>
<keyword evidence="11" id="KW-1185">Reference proteome</keyword>
<keyword evidence="6" id="KW-0175">Coiled coil</keyword>
<evidence type="ECO:0000256" key="6">
    <source>
        <dbReference type="SAM" id="Coils"/>
    </source>
</evidence>
<feature type="compositionally biased region" description="Low complexity" evidence="7">
    <location>
        <begin position="537"/>
        <end position="554"/>
    </location>
</feature>
<dbReference type="Pfam" id="PF07690">
    <property type="entry name" value="MFS_1"/>
    <property type="match status" value="1"/>
</dbReference>
<dbReference type="FunFam" id="1.20.1250.20:FF:000011">
    <property type="entry name" value="MFS multidrug transporter, putative"/>
    <property type="match status" value="1"/>
</dbReference>